<dbReference type="InterPro" id="IPR015701">
    <property type="entry name" value="FNR"/>
</dbReference>
<keyword evidence="8" id="KW-1185">Reference proteome</keyword>
<evidence type="ECO:0000256" key="3">
    <source>
        <dbReference type="ARBA" id="ARBA00022827"/>
    </source>
</evidence>
<reference evidence="7" key="1">
    <citation type="journal article" date="2023" name="Plant J.">
        <title>The genome of the king protea, Protea cynaroides.</title>
        <authorList>
            <person name="Chang J."/>
            <person name="Duong T.A."/>
            <person name="Schoeman C."/>
            <person name="Ma X."/>
            <person name="Roodt D."/>
            <person name="Barker N."/>
            <person name="Li Z."/>
            <person name="Van de Peer Y."/>
            <person name="Mizrachi E."/>
        </authorList>
    </citation>
    <scope>NUCLEOTIDE SEQUENCE</scope>
    <source>
        <tissue evidence="7">Young leaves</tissue>
    </source>
</reference>
<dbReference type="InterPro" id="IPR001709">
    <property type="entry name" value="Flavoprot_Pyr_Nucl_cyt_Rdtase"/>
</dbReference>
<gene>
    <name evidence="7" type="ORF">NE237_002338</name>
</gene>
<feature type="domain" description="Oxidoreductase FAD/NAD(P)-binding" evidence="6">
    <location>
        <begin position="103"/>
        <end position="155"/>
    </location>
</feature>
<evidence type="ECO:0000313" key="8">
    <source>
        <dbReference type="Proteomes" id="UP001141806"/>
    </source>
</evidence>
<evidence type="ECO:0000259" key="6">
    <source>
        <dbReference type="Pfam" id="PF00175"/>
    </source>
</evidence>
<evidence type="ECO:0000256" key="2">
    <source>
        <dbReference type="ARBA" id="ARBA00022630"/>
    </source>
</evidence>
<evidence type="ECO:0000256" key="1">
    <source>
        <dbReference type="ARBA" id="ARBA00001974"/>
    </source>
</evidence>
<dbReference type="InterPro" id="IPR039261">
    <property type="entry name" value="FNR_nucleotide-bd"/>
</dbReference>
<proteinExistence type="predicted"/>
<dbReference type="PRINTS" id="PR00371">
    <property type="entry name" value="FPNCR"/>
</dbReference>
<organism evidence="7 8">
    <name type="scientific">Protea cynaroides</name>
    <dbReference type="NCBI Taxonomy" id="273540"/>
    <lineage>
        <taxon>Eukaryota</taxon>
        <taxon>Viridiplantae</taxon>
        <taxon>Streptophyta</taxon>
        <taxon>Embryophyta</taxon>
        <taxon>Tracheophyta</taxon>
        <taxon>Spermatophyta</taxon>
        <taxon>Magnoliopsida</taxon>
        <taxon>Proteales</taxon>
        <taxon>Proteaceae</taxon>
        <taxon>Protea</taxon>
    </lineage>
</organism>
<name>A0A9Q0QZ93_9MAGN</name>
<dbReference type="AlphaFoldDB" id="A0A9Q0QZ93"/>
<dbReference type="Gene3D" id="3.40.50.80">
    <property type="entry name" value="Nucleotide-binding domain of ferredoxin-NADP reductase (FNR) module"/>
    <property type="match status" value="1"/>
</dbReference>
<dbReference type="InterPro" id="IPR001433">
    <property type="entry name" value="OxRdtase_FAD/NAD-bd"/>
</dbReference>
<keyword evidence="3" id="KW-0274">FAD</keyword>
<dbReference type="Proteomes" id="UP001141806">
    <property type="component" value="Unassembled WGS sequence"/>
</dbReference>
<dbReference type="PANTHER" id="PTHR43314">
    <property type="match status" value="1"/>
</dbReference>
<dbReference type="SUPFAM" id="SSF52343">
    <property type="entry name" value="Ferredoxin reductase-like, C-terminal NADP-linked domain"/>
    <property type="match status" value="1"/>
</dbReference>
<dbReference type="InterPro" id="IPR017938">
    <property type="entry name" value="Riboflavin_synthase-like_b-brl"/>
</dbReference>
<evidence type="ECO:0000313" key="7">
    <source>
        <dbReference type="EMBL" id="KAJ4977232.1"/>
    </source>
</evidence>
<dbReference type="EMBL" id="JAMYWD010000003">
    <property type="protein sequence ID" value="KAJ4977232.1"/>
    <property type="molecule type" value="Genomic_DNA"/>
</dbReference>
<evidence type="ECO:0000256" key="5">
    <source>
        <dbReference type="ARBA" id="ARBA00023002"/>
    </source>
</evidence>
<keyword evidence="2" id="KW-0285">Flavoprotein</keyword>
<dbReference type="GO" id="GO:0016491">
    <property type="term" value="F:oxidoreductase activity"/>
    <property type="evidence" value="ECO:0007669"/>
    <property type="project" value="UniProtKB-KW"/>
</dbReference>
<keyword evidence="4" id="KW-0521">NADP</keyword>
<comment type="cofactor">
    <cofactor evidence="1">
        <name>FAD</name>
        <dbReference type="ChEBI" id="CHEBI:57692"/>
    </cofactor>
</comment>
<dbReference type="OrthoDB" id="1688044at2759"/>
<dbReference type="SUPFAM" id="SSF63380">
    <property type="entry name" value="Riboflavin synthase domain-like"/>
    <property type="match status" value="1"/>
</dbReference>
<dbReference type="Pfam" id="PF00175">
    <property type="entry name" value="NAD_binding_1"/>
    <property type="match status" value="1"/>
</dbReference>
<comment type="caution">
    <text evidence="7">The sequence shown here is derived from an EMBL/GenBank/DDBJ whole genome shotgun (WGS) entry which is preliminary data.</text>
</comment>
<accession>A0A9Q0QZ93</accession>
<sequence>MKAAFLPEPVLAMATTSETSLPWTISYFTLKTMTRQLKILLLKQWINPFSNRKITLKKGGSFKESICSNFLCDSKPGDKVQITGPSGKIMLLPEDDTNATHIMVATGTGVASFGGYLCHMFMESLPTFKFGGLAWLFLGLANSDSLLYDDEFTKYL</sequence>
<evidence type="ECO:0000256" key="4">
    <source>
        <dbReference type="ARBA" id="ARBA00022857"/>
    </source>
</evidence>
<dbReference type="Gene3D" id="2.40.30.10">
    <property type="entry name" value="Translation factors"/>
    <property type="match status" value="1"/>
</dbReference>
<keyword evidence="5" id="KW-0560">Oxidoreductase</keyword>
<protein>
    <recommendedName>
        <fullName evidence="6">Oxidoreductase FAD/NAD(P)-binding domain-containing protein</fullName>
    </recommendedName>
</protein>